<accession>A0A392UEL3</accession>
<feature type="non-terminal residue" evidence="1">
    <location>
        <position position="37"/>
    </location>
</feature>
<sequence>MLGRTLAFRIKWQKEWKQGSVLECKDIKVLVDRLQKE</sequence>
<dbReference type="Proteomes" id="UP000265520">
    <property type="component" value="Unassembled WGS sequence"/>
</dbReference>
<dbReference type="EMBL" id="LXQA010807917">
    <property type="protein sequence ID" value="MCI71979.1"/>
    <property type="molecule type" value="Genomic_DNA"/>
</dbReference>
<evidence type="ECO:0000313" key="2">
    <source>
        <dbReference type="Proteomes" id="UP000265520"/>
    </source>
</evidence>
<name>A0A392UEL3_9FABA</name>
<reference evidence="1 2" key="1">
    <citation type="journal article" date="2018" name="Front. Plant Sci.">
        <title>Red Clover (Trifolium pratense) and Zigzag Clover (T. medium) - A Picture of Genomic Similarities and Differences.</title>
        <authorList>
            <person name="Dluhosova J."/>
            <person name="Istvanek J."/>
            <person name="Nedelnik J."/>
            <person name="Repkova J."/>
        </authorList>
    </citation>
    <scope>NUCLEOTIDE SEQUENCE [LARGE SCALE GENOMIC DNA]</scope>
    <source>
        <strain evidence="2">cv. 10/8</strain>
        <tissue evidence="1">Leaf</tissue>
    </source>
</reference>
<dbReference type="AlphaFoldDB" id="A0A392UEL3"/>
<proteinExistence type="predicted"/>
<organism evidence="1 2">
    <name type="scientific">Trifolium medium</name>
    <dbReference type="NCBI Taxonomy" id="97028"/>
    <lineage>
        <taxon>Eukaryota</taxon>
        <taxon>Viridiplantae</taxon>
        <taxon>Streptophyta</taxon>
        <taxon>Embryophyta</taxon>
        <taxon>Tracheophyta</taxon>
        <taxon>Spermatophyta</taxon>
        <taxon>Magnoliopsida</taxon>
        <taxon>eudicotyledons</taxon>
        <taxon>Gunneridae</taxon>
        <taxon>Pentapetalae</taxon>
        <taxon>rosids</taxon>
        <taxon>fabids</taxon>
        <taxon>Fabales</taxon>
        <taxon>Fabaceae</taxon>
        <taxon>Papilionoideae</taxon>
        <taxon>50 kb inversion clade</taxon>
        <taxon>NPAAA clade</taxon>
        <taxon>Hologalegina</taxon>
        <taxon>IRL clade</taxon>
        <taxon>Trifolieae</taxon>
        <taxon>Trifolium</taxon>
    </lineage>
</organism>
<protein>
    <submittedName>
        <fullName evidence="1">Uncharacterized protein</fullName>
    </submittedName>
</protein>
<evidence type="ECO:0000313" key="1">
    <source>
        <dbReference type="EMBL" id="MCI71979.1"/>
    </source>
</evidence>
<keyword evidence="2" id="KW-1185">Reference proteome</keyword>
<comment type="caution">
    <text evidence="1">The sequence shown here is derived from an EMBL/GenBank/DDBJ whole genome shotgun (WGS) entry which is preliminary data.</text>
</comment>